<dbReference type="PRINTS" id="PR00838">
    <property type="entry name" value="V5ALLERGEN"/>
</dbReference>
<dbReference type="InterPro" id="IPR018244">
    <property type="entry name" value="Allrgn_V5/Tpx1_CS"/>
</dbReference>
<dbReference type="CDD" id="cd05380">
    <property type="entry name" value="CAP_euk"/>
    <property type="match status" value="2"/>
</dbReference>
<feature type="domain" description="SCP" evidence="2">
    <location>
        <begin position="481"/>
        <end position="656"/>
    </location>
</feature>
<dbReference type="InterPro" id="IPR014044">
    <property type="entry name" value="CAP_dom"/>
</dbReference>
<keyword evidence="4" id="KW-1185">Reference proteome</keyword>
<dbReference type="InterPro" id="IPR002413">
    <property type="entry name" value="V5_allergen-like"/>
</dbReference>
<organism evidence="3 4">
    <name type="scientific">Tigriopus californicus</name>
    <name type="common">Marine copepod</name>
    <dbReference type="NCBI Taxonomy" id="6832"/>
    <lineage>
        <taxon>Eukaryota</taxon>
        <taxon>Metazoa</taxon>
        <taxon>Ecdysozoa</taxon>
        <taxon>Arthropoda</taxon>
        <taxon>Crustacea</taxon>
        <taxon>Multicrustacea</taxon>
        <taxon>Hexanauplia</taxon>
        <taxon>Copepoda</taxon>
        <taxon>Harpacticoida</taxon>
        <taxon>Harpacticidae</taxon>
        <taxon>Tigriopus</taxon>
    </lineage>
</organism>
<feature type="chain" id="PRO_5021957500" description="SCP domain-containing protein" evidence="1">
    <location>
        <begin position="29"/>
        <end position="683"/>
    </location>
</feature>
<accession>A0A553PTP1</accession>
<dbReference type="InterPro" id="IPR001283">
    <property type="entry name" value="CRISP-related"/>
</dbReference>
<feature type="domain" description="SCP" evidence="2">
    <location>
        <begin position="178"/>
        <end position="361"/>
    </location>
</feature>
<comment type="caution">
    <text evidence="3">The sequence shown here is derived from an EMBL/GenBank/DDBJ whole genome shotgun (WGS) entry which is preliminary data.</text>
</comment>
<dbReference type="Pfam" id="PF00188">
    <property type="entry name" value="CAP"/>
    <property type="match status" value="2"/>
</dbReference>
<dbReference type="SMART" id="SM00198">
    <property type="entry name" value="SCP"/>
    <property type="match status" value="2"/>
</dbReference>
<protein>
    <recommendedName>
        <fullName evidence="2">SCP domain-containing protein</fullName>
    </recommendedName>
</protein>
<keyword evidence="1" id="KW-0732">Signal</keyword>
<dbReference type="PRINTS" id="PR00837">
    <property type="entry name" value="V5TPXLIKE"/>
</dbReference>
<dbReference type="PANTHER" id="PTHR10334">
    <property type="entry name" value="CYSTEINE-RICH SECRETORY PROTEIN-RELATED"/>
    <property type="match status" value="1"/>
</dbReference>
<evidence type="ECO:0000259" key="2">
    <source>
        <dbReference type="SMART" id="SM00198"/>
    </source>
</evidence>
<dbReference type="PROSITE" id="PS01009">
    <property type="entry name" value="CRISP_1"/>
    <property type="match status" value="1"/>
</dbReference>
<evidence type="ECO:0000256" key="1">
    <source>
        <dbReference type="SAM" id="SignalP"/>
    </source>
</evidence>
<dbReference type="AlphaFoldDB" id="A0A553PTP1"/>
<dbReference type="OMA" id="NMESGRY"/>
<reference evidence="3 4" key="1">
    <citation type="journal article" date="2018" name="Nat. Ecol. Evol.">
        <title>Genomic signatures of mitonuclear coevolution across populations of Tigriopus californicus.</title>
        <authorList>
            <person name="Barreto F.S."/>
            <person name="Watson E.T."/>
            <person name="Lima T.G."/>
            <person name="Willett C.S."/>
            <person name="Edmands S."/>
            <person name="Li W."/>
            <person name="Burton R.S."/>
        </authorList>
    </citation>
    <scope>NUCLEOTIDE SEQUENCE [LARGE SCALE GENOMIC DNA]</scope>
    <source>
        <strain evidence="3 4">San Diego</strain>
    </source>
</reference>
<dbReference type="InterPro" id="IPR035940">
    <property type="entry name" value="CAP_sf"/>
</dbReference>
<evidence type="ECO:0000313" key="3">
    <source>
        <dbReference type="EMBL" id="TRY81052.1"/>
    </source>
</evidence>
<evidence type="ECO:0000313" key="4">
    <source>
        <dbReference type="Proteomes" id="UP000318571"/>
    </source>
</evidence>
<dbReference type="GO" id="GO:0005576">
    <property type="term" value="C:extracellular region"/>
    <property type="evidence" value="ECO:0007669"/>
    <property type="project" value="InterPro"/>
</dbReference>
<name>A0A553PTP1_TIGCA</name>
<gene>
    <name evidence="3" type="ORF">TCAL_17419</name>
</gene>
<feature type="signal peptide" evidence="1">
    <location>
        <begin position="1"/>
        <end position="28"/>
    </location>
</feature>
<dbReference type="Gene3D" id="3.40.33.10">
    <property type="entry name" value="CAP"/>
    <property type="match status" value="2"/>
</dbReference>
<proteinExistence type="predicted"/>
<dbReference type="Proteomes" id="UP000318571">
    <property type="component" value="Chromosome 12"/>
</dbReference>
<dbReference type="EMBL" id="VCGU01000001">
    <property type="protein sequence ID" value="TRY81052.1"/>
    <property type="molecule type" value="Genomic_DNA"/>
</dbReference>
<dbReference type="SUPFAM" id="SSF55797">
    <property type="entry name" value="PR-1-like"/>
    <property type="match status" value="2"/>
</dbReference>
<sequence>MEHSIIPIMKVFVAVLALLGSQFSAVSASSCSACVSKSDLQSSAPGKAGMIQSDGPCFPYNFGNGPEPVCFISPLATNYQVRFCSETDPLCRLGAYANSAPLPVTQASTAPSGATYPVNVHGGSRSGCTPVSFNENCAADKSYFAARFGTTHTMAVDSYCGAGSACNVTCSYGIFDDAEINRILDKHNALRSRVALGNEGLSYNSNDGQPGATKMYKLKWDHNLAKVAQSWAQTCLSGHDTNRGTDDFDPAGQNMAWRATTALPSGSRDFEAMVQAWYDEVAFMNPAVVDSFISSGPLIQNKASNPAQDEAIGHYTQVVWGETTHVGCGVIVYATWNNNHQKMFYNERFVCNYGPAGNYLGQPIYSKAVNGAAPGSECPGTVCIGKEGRKIFDCSKEDVHCKLTNKTLEDCGTPLISPDGLGFHGGNPDQCDSKIAIYDDCMADSDYYKCRFGSTHTMAKYGCGSGSYCQDVCSYGLTSQAEIDSIVNKHNELRAKVANCHETLAYNTDAPQPCAKNMNKLKWDPELAKVAQRWAQACDGYHDTNRAVHGYSSVGQNYAAFWSSNVTSLTSPEASIQAWYDEVKDMSPKAVSAFSTGPSFAAPGKPISHYTQVVWAKTTHVGCGRLIYEYPFTNATTTLFAEAFVCNYGNGGNILGSPIYDIASSPADVGTGCSGTVENGLCV</sequence>